<accession>A0A543FKI4</accession>
<dbReference type="OrthoDB" id="5145750at2"/>
<name>A0A543FKI4_9MICO</name>
<sequence>MAGIDGKWAIDVVTLAGSRRYDLTLASAGTTLTGTSVGDTGPIAIRDGSIIGDTASFRVDFVAPLPLSLRFVLKVVGDRLVGTAQAGPYPPTNVVGVRMP</sequence>
<protein>
    <recommendedName>
        <fullName evidence="3">Htaa protein</fullName>
    </recommendedName>
</protein>
<dbReference type="AlphaFoldDB" id="A0A543FKI4"/>
<evidence type="ECO:0008006" key="3">
    <source>
        <dbReference type="Google" id="ProtNLM"/>
    </source>
</evidence>
<evidence type="ECO:0000313" key="1">
    <source>
        <dbReference type="EMBL" id="TQM34373.1"/>
    </source>
</evidence>
<comment type="caution">
    <text evidence="1">The sequence shown here is derived from an EMBL/GenBank/DDBJ whole genome shotgun (WGS) entry which is preliminary data.</text>
</comment>
<reference evidence="1 2" key="1">
    <citation type="submission" date="2019-06" db="EMBL/GenBank/DDBJ databases">
        <title>Sequencing the genomes of 1000 actinobacteria strains.</title>
        <authorList>
            <person name="Klenk H.-P."/>
        </authorList>
    </citation>
    <scope>NUCLEOTIDE SEQUENCE [LARGE SCALE GENOMIC DNA]</scope>
    <source>
        <strain evidence="1 2">DSM 105492</strain>
    </source>
</reference>
<evidence type="ECO:0000313" key="2">
    <source>
        <dbReference type="Proteomes" id="UP000320235"/>
    </source>
</evidence>
<proteinExistence type="predicted"/>
<dbReference type="Proteomes" id="UP000320235">
    <property type="component" value="Unassembled WGS sequence"/>
</dbReference>
<gene>
    <name evidence="1" type="ORF">FB391_0661</name>
</gene>
<dbReference type="RefSeq" id="WP_141892846.1">
    <property type="nucleotide sequence ID" value="NZ_BAABLH010000001.1"/>
</dbReference>
<keyword evidence="2" id="KW-1185">Reference proteome</keyword>
<dbReference type="EMBL" id="VFPE01000001">
    <property type="protein sequence ID" value="TQM34373.1"/>
    <property type="molecule type" value="Genomic_DNA"/>
</dbReference>
<organism evidence="1 2">
    <name type="scientific">Microbacterium kyungheense</name>
    <dbReference type="NCBI Taxonomy" id="1263636"/>
    <lineage>
        <taxon>Bacteria</taxon>
        <taxon>Bacillati</taxon>
        <taxon>Actinomycetota</taxon>
        <taxon>Actinomycetes</taxon>
        <taxon>Micrococcales</taxon>
        <taxon>Microbacteriaceae</taxon>
        <taxon>Microbacterium</taxon>
    </lineage>
</organism>